<comment type="caution">
    <text evidence="3">The sequence shown here is derived from an EMBL/GenBank/DDBJ whole genome shotgun (WGS) entry which is preliminary data.</text>
</comment>
<keyword evidence="4" id="KW-1185">Reference proteome</keyword>
<dbReference type="OrthoDB" id="9868199at2"/>
<dbReference type="EMBL" id="VIWT01000001">
    <property type="protein sequence ID" value="TWG00014.1"/>
    <property type="molecule type" value="Genomic_DNA"/>
</dbReference>
<gene>
    <name evidence="3" type="ORF">FHX73_113878</name>
</gene>
<protein>
    <submittedName>
        <fullName evidence="3">Uncharacterized protein</fullName>
    </submittedName>
</protein>
<dbReference type="AlphaFoldDB" id="A0A561UKX7"/>
<organism evidence="3 4">
    <name type="scientific">Kitasatospora viridis</name>
    <dbReference type="NCBI Taxonomy" id="281105"/>
    <lineage>
        <taxon>Bacteria</taxon>
        <taxon>Bacillati</taxon>
        <taxon>Actinomycetota</taxon>
        <taxon>Actinomycetes</taxon>
        <taxon>Kitasatosporales</taxon>
        <taxon>Streptomycetaceae</taxon>
        <taxon>Kitasatospora</taxon>
    </lineage>
</organism>
<feature type="region of interest" description="Disordered" evidence="1">
    <location>
        <begin position="312"/>
        <end position="394"/>
    </location>
</feature>
<accession>A0A561UKX7</accession>
<evidence type="ECO:0000313" key="4">
    <source>
        <dbReference type="Proteomes" id="UP000317940"/>
    </source>
</evidence>
<dbReference type="RefSeq" id="WP_145906179.1">
    <property type="nucleotide sequence ID" value="NZ_BAAAMZ010000026.1"/>
</dbReference>
<reference evidence="3 4" key="1">
    <citation type="submission" date="2019-06" db="EMBL/GenBank/DDBJ databases">
        <title>Sequencing the genomes of 1000 actinobacteria strains.</title>
        <authorList>
            <person name="Klenk H.-P."/>
        </authorList>
    </citation>
    <scope>NUCLEOTIDE SEQUENCE [LARGE SCALE GENOMIC DNA]</scope>
    <source>
        <strain evidence="3 4">DSM 44826</strain>
    </source>
</reference>
<dbReference type="Proteomes" id="UP000317940">
    <property type="component" value="Unassembled WGS sequence"/>
</dbReference>
<keyword evidence="2" id="KW-1133">Transmembrane helix</keyword>
<feature type="transmembrane region" description="Helical" evidence="2">
    <location>
        <begin position="54"/>
        <end position="73"/>
    </location>
</feature>
<evidence type="ECO:0000256" key="1">
    <source>
        <dbReference type="SAM" id="MobiDB-lite"/>
    </source>
</evidence>
<name>A0A561UKX7_9ACTN</name>
<keyword evidence="2" id="KW-0472">Membrane</keyword>
<evidence type="ECO:0000313" key="3">
    <source>
        <dbReference type="EMBL" id="TWG00014.1"/>
    </source>
</evidence>
<proteinExistence type="predicted"/>
<sequence length="394" mass="39233">MHESDWTDRAVEGDGDRLSGAFQRTVGGLEPDLGGLIAGAAHEGRALRRRRRGAALGAVAVVVALAAGAAQLATGGGAHSTVAAGGSAGGSPAPVLPTLNGKPALTGQDLLFAALHAMPQGVEMGGAAGQTTAFTVSGTDTPQLHVEAMATGPSDLLGTQFLALSYDSDLPGYLKQPHGYDETGLAGPDGKLACSNAKPHPGNDEQVHCTTTGVIGSGELYTVTRTSSSNLIVQAVYQLADGSVVSATEDRENPVPGMPGTGSGGRAGQLVPPSLTIDVLTAMVENPEVQAWVTPQFRAAAEATVRPYVDNGAPSCPAGPDGGLTVMPTPRPTSAPASTPYPTTYPVPSGSPQAGATGAAGAKASPSGCPSPSPWHSGSGGGMVTETAPVWPAN</sequence>
<evidence type="ECO:0000256" key="2">
    <source>
        <dbReference type="SAM" id="Phobius"/>
    </source>
</evidence>
<feature type="region of interest" description="Disordered" evidence="1">
    <location>
        <begin position="249"/>
        <end position="268"/>
    </location>
</feature>
<keyword evidence="2" id="KW-0812">Transmembrane</keyword>
<feature type="compositionally biased region" description="Low complexity" evidence="1">
    <location>
        <begin position="332"/>
        <end position="377"/>
    </location>
</feature>